<dbReference type="PROSITE" id="PS00194">
    <property type="entry name" value="THIOREDOXIN_1"/>
    <property type="match status" value="1"/>
</dbReference>
<dbReference type="InterPro" id="IPR036249">
    <property type="entry name" value="Thioredoxin-like_sf"/>
</dbReference>
<dbReference type="GO" id="GO:0015035">
    <property type="term" value="F:protein-disulfide reductase activity"/>
    <property type="evidence" value="ECO:0007669"/>
    <property type="project" value="InterPro"/>
</dbReference>
<dbReference type="EMBL" id="JAODUO010001864">
    <property type="protein sequence ID" value="KAK2157572.1"/>
    <property type="molecule type" value="Genomic_DNA"/>
</dbReference>
<dbReference type="PRINTS" id="PR00421">
    <property type="entry name" value="THIOREDOXIN"/>
</dbReference>
<dbReference type="SUPFAM" id="SSF52833">
    <property type="entry name" value="Thioredoxin-like"/>
    <property type="match status" value="1"/>
</dbReference>
<dbReference type="NCBIfam" id="TIGR01068">
    <property type="entry name" value="thioredoxin"/>
    <property type="match status" value="1"/>
</dbReference>
<evidence type="ECO:0000313" key="7">
    <source>
        <dbReference type="EMBL" id="KAK2157572.1"/>
    </source>
</evidence>
<keyword evidence="8" id="KW-1185">Reference proteome</keyword>
<organism evidence="7 8">
    <name type="scientific">Ridgeia piscesae</name>
    <name type="common">Tubeworm</name>
    <dbReference type="NCBI Taxonomy" id="27915"/>
    <lineage>
        <taxon>Eukaryota</taxon>
        <taxon>Metazoa</taxon>
        <taxon>Spiralia</taxon>
        <taxon>Lophotrochozoa</taxon>
        <taxon>Annelida</taxon>
        <taxon>Polychaeta</taxon>
        <taxon>Sedentaria</taxon>
        <taxon>Canalipalpata</taxon>
        <taxon>Sabellida</taxon>
        <taxon>Siboglinidae</taxon>
        <taxon>Ridgeia</taxon>
    </lineage>
</organism>
<dbReference type="PANTHER" id="PTHR43601:SF3">
    <property type="entry name" value="THIOREDOXIN, MITOCHONDRIAL"/>
    <property type="match status" value="1"/>
</dbReference>
<keyword evidence="3" id="KW-0249">Electron transport</keyword>
<comment type="caution">
    <text evidence="7">The sequence shown here is derived from an EMBL/GenBank/DDBJ whole genome shotgun (WGS) entry which is preliminary data.</text>
</comment>
<dbReference type="AlphaFoldDB" id="A0AAD9JQY3"/>
<evidence type="ECO:0000256" key="3">
    <source>
        <dbReference type="ARBA" id="ARBA00022982"/>
    </source>
</evidence>
<dbReference type="CDD" id="cd02947">
    <property type="entry name" value="TRX_family"/>
    <property type="match status" value="1"/>
</dbReference>
<keyword evidence="2" id="KW-0813">Transport</keyword>
<sequence>MAQRQLLRAVIMTRSALTSMTTRVLSQTVKPVYSSQLRLPLIAPIHTTAVRWSENIFQVQDMADFNKRVIAGTGLIIVDFHASWCGPCKMLGPRLETVIAGMAGKVMLAKVDVDNNSEIAIDYGVQAVPTVLALKDGKVIDKFIGMKEEADVKVIHHQKPASVIDL</sequence>
<reference evidence="7" key="1">
    <citation type="journal article" date="2023" name="Mol. Biol. Evol.">
        <title>Third-Generation Sequencing Reveals the Adaptive Role of the Epigenome in Three Deep-Sea Polychaetes.</title>
        <authorList>
            <person name="Perez M."/>
            <person name="Aroh O."/>
            <person name="Sun Y."/>
            <person name="Lan Y."/>
            <person name="Juniper S.K."/>
            <person name="Young C.R."/>
            <person name="Angers B."/>
            <person name="Qian P.Y."/>
        </authorList>
    </citation>
    <scope>NUCLEOTIDE SEQUENCE</scope>
    <source>
        <strain evidence="7">R07B-5</strain>
    </source>
</reference>
<dbReference type="GO" id="GO:0045454">
    <property type="term" value="P:cell redox homeostasis"/>
    <property type="evidence" value="ECO:0007669"/>
    <property type="project" value="TreeGrafter"/>
</dbReference>
<accession>A0AAD9JQY3</accession>
<evidence type="ECO:0000256" key="5">
    <source>
        <dbReference type="ARBA" id="ARBA00023284"/>
    </source>
</evidence>
<evidence type="ECO:0000256" key="1">
    <source>
        <dbReference type="ARBA" id="ARBA00008987"/>
    </source>
</evidence>
<dbReference type="PROSITE" id="PS51352">
    <property type="entry name" value="THIOREDOXIN_2"/>
    <property type="match status" value="1"/>
</dbReference>
<dbReference type="Gene3D" id="3.40.30.10">
    <property type="entry name" value="Glutaredoxin"/>
    <property type="match status" value="1"/>
</dbReference>
<protein>
    <recommendedName>
        <fullName evidence="6">Thioredoxin domain-containing protein</fullName>
    </recommendedName>
</protein>
<dbReference type="PANTHER" id="PTHR43601">
    <property type="entry name" value="THIOREDOXIN, MITOCHONDRIAL"/>
    <property type="match status" value="1"/>
</dbReference>
<keyword evidence="4" id="KW-1015">Disulfide bond</keyword>
<gene>
    <name evidence="7" type="ORF">NP493_1865g00016</name>
</gene>
<dbReference type="Pfam" id="PF00085">
    <property type="entry name" value="Thioredoxin"/>
    <property type="match status" value="1"/>
</dbReference>
<dbReference type="FunFam" id="3.40.30.10:FF:000001">
    <property type="entry name" value="Thioredoxin"/>
    <property type="match status" value="1"/>
</dbReference>
<evidence type="ECO:0000259" key="6">
    <source>
        <dbReference type="PROSITE" id="PS51352"/>
    </source>
</evidence>
<keyword evidence="5" id="KW-0676">Redox-active center</keyword>
<dbReference type="GO" id="GO:0005739">
    <property type="term" value="C:mitochondrion"/>
    <property type="evidence" value="ECO:0007669"/>
    <property type="project" value="TreeGrafter"/>
</dbReference>
<dbReference type="InterPro" id="IPR017937">
    <property type="entry name" value="Thioredoxin_CS"/>
</dbReference>
<evidence type="ECO:0000256" key="4">
    <source>
        <dbReference type="ARBA" id="ARBA00023157"/>
    </source>
</evidence>
<dbReference type="InterPro" id="IPR005746">
    <property type="entry name" value="Thioredoxin"/>
</dbReference>
<comment type="similarity">
    <text evidence="1">Belongs to the thioredoxin family.</text>
</comment>
<feature type="domain" description="Thioredoxin" evidence="6">
    <location>
        <begin position="37"/>
        <end position="165"/>
    </location>
</feature>
<name>A0AAD9JQY3_RIDPI</name>
<dbReference type="Proteomes" id="UP001209878">
    <property type="component" value="Unassembled WGS sequence"/>
</dbReference>
<dbReference type="InterPro" id="IPR013766">
    <property type="entry name" value="Thioredoxin_domain"/>
</dbReference>
<evidence type="ECO:0000313" key="8">
    <source>
        <dbReference type="Proteomes" id="UP001209878"/>
    </source>
</evidence>
<proteinExistence type="inferred from homology"/>
<evidence type="ECO:0000256" key="2">
    <source>
        <dbReference type="ARBA" id="ARBA00022448"/>
    </source>
</evidence>